<proteinExistence type="predicted"/>
<organism evidence="1">
    <name type="scientific">Anguilla anguilla</name>
    <name type="common">European freshwater eel</name>
    <name type="synonym">Muraena anguilla</name>
    <dbReference type="NCBI Taxonomy" id="7936"/>
    <lineage>
        <taxon>Eukaryota</taxon>
        <taxon>Metazoa</taxon>
        <taxon>Chordata</taxon>
        <taxon>Craniata</taxon>
        <taxon>Vertebrata</taxon>
        <taxon>Euteleostomi</taxon>
        <taxon>Actinopterygii</taxon>
        <taxon>Neopterygii</taxon>
        <taxon>Teleostei</taxon>
        <taxon>Anguilliformes</taxon>
        <taxon>Anguillidae</taxon>
        <taxon>Anguilla</taxon>
    </lineage>
</organism>
<sequence>MWPFKEGSGRKRHTQVGLYCATTVFYFSKENFVLFNCIFLEDIFFPRGKC</sequence>
<name>A0A0E9UQT3_ANGAN</name>
<dbReference type="EMBL" id="GBXM01040461">
    <property type="protein sequence ID" value="JAH68116.1"/>
    <property type="molecule type" value="Transcribed_RNA"/>
</dbReference>
<reference evidence="1" key="2">
    <citation type="journal article" date="2015" name="Fish Shellfish Immunol.">
        <title>Early steps in the European eel (Anguilla anguilla)-Vibrio vulnificus interaction in the gills: Role of the RtxA13 toxin.</title>
        <authorList>
            <person name="Callol A."/>
            <person name="Pajuelo D."/>
            <person name="Ebbesson L."/>
            <person name="Teles M."/>
            <person name="MacKenzie S."/>
            <person name="Amaro C."/>
        </authorList>
    </citation>
    <scope>NUCLEOTIDE SEQUENCE</scope>
</reference>
<protein>
    <submittedName>
        <fullName evidence="1">Uncharacterized protein</fullName>
    </submittedName>
</protein>
<evidence type="ECO:0000313" key="1">
    <source>
        <dbReference type="EMBL" id="JAH68116.1"/>
    </source>
</evidence>
<reference evidence="1" key="1">
    <citation type="submission" date="2014-11" db="EMBL/GenBank/DDBJ databases">
        <authorList>
            <person name="Amaro Gonzalez C."/>
        </authorList>
    </citation>
    <scope>NUCLEOTIDE SEQUENCE</scope>
</reference>
<accession>A0A0E9UQT3</accession>
<dbReference type="AlphaFoldDB" id="A0A0E9UQT3"/>